<dbReference type="AlphaFoldDB" id="A0A392T063"/>
<dbReference type="Proteomes" id="UP000265520">
    <property type="component" value="Unassembled WGS sequence"/>
</dbReference>
<accession>A0A392T063</accession>
<protein>
    <submittedName>
        <fullName evidence="1">Uncharacterized protein</fullName>
    </submittedName>
</protein>
<keyword evidence="2" id="KW-1185">Reference proteome</keyword>
<feature type="non-terminal residue" evidence="1">
    <location>
        <position position="1"/>
    </location>
</feature>
<comment type="caution">
    <text evidence="1">The sequence shown here is derived from an EMBL/GenBank/DDBJ whole genome shotgun (WGS) entry which is preliminary data.</text>
</comment>
<dbReference type="EMBL" id="LXQA010475117">
    <property type="protein sequence ID" value="MCI54162.1"/>
    <property type="molecule type" value="Genomic_DNA"/>
</dbReference>
<proteinExistence type="predicted"/>
<organism evidence="1 2">
    <name type="scientific">Trifolium medium</name>
    <dbReference type="NCBI Taxonomy" id="97028"/>
    <lineage>
        <taxon>Eukaryota</taxon>
        <taxon>Viridiplantae</taxon>
        <taxon>Streptophyta</taxon>
        <taxon>Embryophyta</taxon>
        <taxon>Tracheophyta</taxon>
        <taxon>Spermatophyta</taxon>
        <taxon>Magnoliopsida</taxon>
        <taxon>eudicotyledons</taxon>
        <taxon>Gunneridae</taxon>
        <taxon>Pentapetalae</taxon>
        <taxon>rosids</taxon>
        <taxon>fabids</taxon>
        <taxon>Fabales</taxon>
        <taxon>Fabaceae</taxon>
        <taxon>Papilionoideae</taxon>
        <taxon>50 kb inversion clade</taxon>
        <taxon>NPAAA clade</taxon>
        <taxon>Hologalegina</taxon>
        <taxon>IRL clade</taxon>
        <taxon>Trifolieae</taxon>
        <taxon>Trifolium</taxon>
    </lineage>
</organism>
<evidence type="ECO:0000313" key="1">
    <source>
        <dbReference type="EMBL" id="MCI54162.1"/>
    </source>
</evidence>
<reference evidence="1 2" key="1">
    <citation type="journal article" date="2018" name="Front. Plant Sci.">
        <title>Red Clover (Trifolium pratense) and Zigzag Clover (T. medium) - A Picture of Genomic Similarities and Differences.</title>
        <authorList>
            <person name="Dluhosova J."/>
            <person name="Istvanek J."/>
            <person name="Nedelnik J."/>
            <person name="Repkova J."/>
        </authorList>
    </citation>
    <scope>NUCLEOTIDE SEQUENCE [LARGE SCALE GENOMIC DNA]</scope>
    <source>
        <strain evidence="2">cv. 10/8</strain>
        <tissue evidence="1">Leaf</tissue>
    </source>
</reference>
<evidence type="ECO:0000313" key="2">
    <source>
        <dbReference type="Proteomes" id="UP000265520"/>
    </source>
</evidence>
<name>A0A392T063_9FABA</name>
<sequence>GSIVLIEEVVHRQKMMSLNPVDSRALLTGLSLANLCSCHRINAC</sequence>